<keyword evidence="2" id="KW-1185">Reference proteome</keyword>
<dbReference type="HOGENOM" id="CLU_1101399_0_0_9"/>
<proteinExistence type="predicted"/>
<evidence type="ECO:0000313" key="2">
    <source>
        <dbReference type="Proteomes" id="UP000003340"/>
    </source>
</evidence>
<dbReference type="Proteomes" id="UP000003340">
    <property type="component" value="Unassembled WGS sequence"/>
</dbReference>
<gene>
    <name evidence="1" type="ORF">CLOSTMETH_00070</name>
</gene>
<evidence type="ECO:0000313" key="1">
    <source>
        <dbReference type="EMBL" id="EEG32332.1"/>
    </source>
</evidence>
<reference evidence="1 2" key="1">
    <citation type="submission" date="2009-01" db="EMBL/GenBank/DDBJ databases">
        <authorList>
            <person name="Fulton L."/>
            <person name="Clifton S."/>
            <person name="Fulton B."/>
            <person name="Xu J."/>
            <person name="Minx P."/>
            <person name="Pepin K.H."/>
            <person name="Johnson M."/>
            <person name="Bhonagiri V."/>
            <person name="Nash W.E."/>
            <person name="Mardis E.R."/>
            <person name="Wilson R.K."/>
        </authorList>
    </citation>
    <scope>NUCLEOTIDE SEQUENCE [LARGE SCALE GENOMIC DNA]</scope>
    <source>
        <strain evidence="1 2">DSM 5476</strain>
    </source>
</reference>
<protein>
    <submittedName>
        <fullName evidence="1">Uncharacterized protein</fullName>
    </submittedName>
</protein>
<name>C0E898_9FIRM</name>
<dbReference type="AlphaFoldDB" id="C0E898"/>
<sequence>MQQTTSPVIYEPHLWIRIAALKESDFVTNRTPVFTLGFPDQVVQFAPLTAFTSSGEAENSIQFLGGASRNQLPAPLSKIRIGANRAGDRAIDIQLNQTSPFSVTVQGESGWQTIAEPLVNPVESMLVGINLIDLPAGFGYHGSFENNATVFPDGTMICIKSVPVHGAVKTAREGQYETASEISLGNWYAPFCTQPSVFYSLLSADTSAEVKTSQSPTSGSAGSVLLTRQVPADVAGTIQVTATGRWYLAKDF</sequence>
<accession>C0E898</accession>
<comment type="caution">
    <text evidence="1">The sequence shown here is derived from an EMBL/GenBank/DDBJ whole genome shotgun (WGS) entry which is preliminary data.</text>
</comment>
<dbReference type="EMBL" id="ACEC01000002">
    <property type="protein sequence ID" value="EEG32332.1"/>
    <property type="molecule type" value="Genomic_DNA"/>
</dbReference>
<reference evidence="1 2" key="2">
    <citation type="submission" date="2009-02" db="EMBL/GenBank/DDBJ databases">
        <title>Draft genome sequence of Clostridium methylpentosum (DSM 5476).</title>
        <authorList>
            <person name="Sudarsanam P."/>
            <person name="Ley R."/>
            <person name="Guruge J."/>
            <person name="Turnbaugh P.J."/>
            <person name="Mahowald M."/>
            <person name="Liep D."/>
            <person name="Gordon J."/>
        </authorList>
    </citation>
    <scope>NUCLEOTIDE SEQUENCE [LARGE SCALE GENOMIC DNA]</scope>
    <source>
        <strain evidence="1 2">DSM 5476</strain>
    </source>
</reference>
<organism evidence="1 2">
    <name type="scientific">[Clostridium] methylpentosum DSM 5476</name>
    <dbReference type="NCBI Taxonomy" id="537013"/>
    <lineage>
        <taxon>Bacteria</taxon>
        <taxon>Bacillati</taxon>
        <taxon>Bacillota</taxon>
        <taxon>Clostridia</taxon>
        <taxon>Eubacteriales</taxon>
        <taxon>Oscillospiraceae</taxon>
        <taxon>Oscillospiraceae incertae sedis</taxon>
    </lineage>
</organism>
<dbReference type="STRING" id="537013.CLOSTMETH_00070"/>